<evidence type="ECO:0000256" key="2">
    <source>
        <dbReference type="SAM" id="SignalP"/>
    </source>
</evidence>
<dbReference type="CDD" id="cd14279">
    <property type="entry name" value="CUE"/>
    <property type="match status" value="1"/>
</dbReference>
<organism evidence="4">
    <name type="scientific">Amphora coffeiformis</name>
    <dbReference type="NCBI Taxonomy" id="265554"/>
    <lineage>
        <taxon>Eukaryota</taxon>
        <taxon>Sar</taxon>
        <taxon>Stramenopiles</taxon>
        <taxon>Ochrophyta</taxon>
        <taxon>Bacillariophyta</taxon>
        <taxon>Bacillariophyceae</taxon>
        <taxon>Bacillariophycidae</taxon>
        <taxon>Thalassiophysales</taxon>
        <taxon>Catenulaceae</taxon>
        <taxon>Amphora</taxon>
    </lineage>
</organism>
<accession>A0A7S3L5H9</accession>
<dbReference type="InterPro" id="IPR036779">
    <property type="entry name" value="LysM_dom_sf"/>
</dbReference>
<gene>
    <name evidence="4" type="ORF">ACOF00016_LOCUS5375</name>
</gene>
<dbReference type="CDD" id="cd00118">
    <property type="entry name" value="LysM"/>
    <property type="match status" value="1"/>
</dbReference>
<dbReference type="PANTHER" id="PTHR20932">
    <property type="entry name" value="LYSM AND PUTATIVE PEPTIDOGLYCAN-BINDING DOMAIN-CONTAINING PROTEIN"/>
    <property type="match status" value="1"/>
</dbReference>
<feature type="chain" id="PRO_5031008690" description="LysM domain-containing protein" evidence="2">
    <location>
        <begin position="29"/>
        <end position="221"/>
    </location>
</feature>
<dbReference type="InterPro" id="IPR018392">
    <property type="entry name" value="LysM"/>
</dbReference>
<evidence type="ECO:0000256" key="1">
    <source>
        <dbReference type="SAM" id="MobiDB-lite"/>
    </source>
</evidence>
<name>A0A7S3L5H9_9STRA</name>
<feature type="domain" description="LysM" evidence="3">
    <location>
        <begin position="92"/>
        <end position="137"/>
    </location>
</feature>
<dbReference type="PANTHER" id="PTHR20932:SF8">
    <property type="entry name" value="LD22649P"/>
    <property type="match status" value="1"/>
</dbReference>
<dbReference type="Gene3D" id="3.10.350.10">
    <property type="entry name" value="LysM domain"/>
    <property type="match status" value="1"/>
</dbReference>
<evidence type="ECO:0000259" key="3">
    <source>
        <dbReference type="PROSITE" id="PS51782"/>
    </source>
</evidence>
<proteinExistence type="predicted"/>
<evidence type="ECO:0000313" key="4">
    <source>
        <dbReference type="EMBL" id="CAE0407552.1"/>
    </source>
</evidence>
<dbReference type="AlphaFoldDB" id="A0A7S3L5H9"/>
<dbReference type="InterPro" id="IPR045030">
    <property type="entry name" value="LYSM1-4"/>
</dbReference>
<reference evidence="4" key="1">
    <citation type="submission" date="2021-01" db="EMBL/GenBank/DDBJ databases">
        <authorList>
            <person name="Corre E."/>
            <person name="Pelletier E."/>
            <person name="Niang G."/>
            <person name="Scheremetjew M."/>
            <person name="Finn R."/>
            <person name="Kale V."/>
            <person name="Holt S."/>
            <person name="Cochrane G."/>
            <person name="Meng A."/>
            <person name="Brown T."/>
            <person name="Cohen L."/>
        </authorList>
    </citation>
    <scope>NUCLEOTIDE SEQUENCE</scope>
    <source>
        <strain evidence="4">CCMP127</strain>
    </source>
</reference>
<dbReference type="EMBL" id="HBIM01006314">
    <property type="protein sequence ID" value="CAE0407552.1"/>
    <property type="molecule type" value="Transcribed_RNA"/>
</dbReference>
<protein>
    <recommendedName>
        <fullName evidence="3">LysM domain-containing protein</fullName>
    </recommendedName>
</protein>
<sequence length="221" mass="23688">MNLFTNNVCRLLLLGLIFLASVPTSVVSLVVVTKSVSGITETTTPSSCMPSSRRAFIRHATVAVLGVVTSTTTTTAATTIIHPQQQQPQQYQPHVVLPDDTWQGICLRYKITPLQLRRANGGFSGTQLTLAPPVLKIPVTQPKNNNNTSSSSTMTTRQQDTSSPAYKLQVLRHHFPTLNVEQAQAFLEVHDGDLQAAQQSLLQLCGGGGVHVSSSAGGTTE</sequence>
<dbReference type="Pfam" id="PF01476">
    <property type="entry name" value="LysM"/>
    <property type="match status" value="1"/>
</dbReference>
<dbReference type="PROSITE" id="PS51782">
    <property type="entry name" value="LYSM"/>
    <property type="match status" value="1"/>
</dbReference>
<feature type="signal peptide" evidence="2">
    <location>
        <begin position="1"/>
        <end position="28"/>
    </location>
</feature>
<feature type="compositionally biased region" description="Low complexity" evidence="1">
    <location>
        <begin position="144"/>
        <end position="156"/>
    </location>
</feature>
<feature type="region of interest" description="Disordered" evidence="1">
    <location>
        <begin position="137"/>
        <end position="164"/>
    </location>
</feature>
<keyword evidence="2" id="KW-0732">Signal</keyword>